<keyword evidence="9" id="KW-1185">Reference proteome</keyword>
<dbReference type="Pfam" id="PF08482">
    <property type="entry name" value="HrpB_C"/>
    <property type="match status" value="1"/>
</dbReference>
<dbReference type="Gene3D" id="3.40.50.300">
    <property type="entry name" value="P-loop containing nucleotide triphosphate hydrolases"/>
    <property type="match status" value="2"/>
</dbReference>
<dbReference type="PANTHER" id="PTHR43519:SF1">
    <property type="entry name" value="ATP-DEPENDENT RNA HELICASE HRPB"/>
    <property type="match status" value="1"/>
</dbReference>
<dbReference type="InterPro" id="IPR007502">
    <property type="entry name" value="Helicase-assoc_dom"/>
</dbReference>
<protein>
    <submittedName>
        <fullName evidence="8">ATP-dependent helicase HrpB</fullName>
    </submittedName>
</protein>
<dbReference type="Pfam" id="PF00271">
    <property type="entry name" value="Helicase_C"/>
    <property type="match status" value="1"/>
</dbReference>
<dbReference type="InterPro" id="IPR002464">
    <property type="entry name" value="DNA/RNA_helicase_DEAH_CS"/>
</dbReference>
<dbReference type="InterPro" id="IPR013689">
    <property type="entry name" value="RNA_helicase_ATP-dep_HrpB_C"/>
</dbReference>
<feature type="domain" description="Helicase ATP-binding" evidence="6">
    <location>
        <begin position="17"/>
        <end position="179"/>
    </location>
</feature>
<keyword evidence="2" id="KW-0378">Hydrolase</keyword>
<dbReference type="EMBL" id="JAXAFO010000009">
    <property type="protein sequence ID" value="MDX6849093.1"/>
    <property type="molecule type" value="Genomic_DNA"/>
</dbReference>
<dbReference type="CDD" id="cd18791">
    <property type="entry name" value="SF2_C_RHA"/>
    <property type="match status" value="1"/>
</dbReference>
<dbReference type="PANTHER" id="PTHR43519">
    <property type="entry name" value="ATP-DEPENDENT RNA HELICASE HRPB"/>
    <property type="match status" value="1"/>
</dbReference>
<dbReference type="GO" id="GO:0004386">
    <property type="term" value="F:helicase activity"/>
    <property type="evidence" value="ECO:0007669"/>
    <property type="project" value="UniProtKB-KW"/>
</dbReference>
<evidence type="ECO:0000256" key="4">
    <source>
        <dbReference type="ARBA" id="ARBA00022840"/>
    </source>
</evidence>
<proteinExistence type="predicted"/>
<dbReference type="Pfam" id="PF00270">
    <property type="entry name" value="DEAD"/>
    <property type="match status" value="1"/>
</dbReference>
<dbReference type="SUPFAM" id="SSF52540">
    <property type="entry name" value="P-loop containing nucleoside triphosphate hydrolases"/>
    <property type="match status" value="1"/>
</dbReference>
<evidence type="ECO:0000256" key="1">
    <source>
        <dbReference type="ARBA" id="ARBA00022741"/>
    </source>
</evidence>
<dbReference type="InterPro" id="IPR010225">
    <property type="entry name" value="HrpB"/>
</dbReference>
<evidence type="ECO:0000259" key="7">
    <source>
        <dbReference type="PROSITE" id="PS51194"/>
    </source>
</evidence>
<dbReference type="InterPro" id="IPR001650">
    <property type="entry name" value="Helicase_C-like"/>
</dbReference>
<dbReference type="InterPro" id="IPR014001">
    <property type="entry name" value="Helicase_ATP-bd"/>
</dbReference>
<dbReference type="RefSeq" id="WP_302722705.1">
    <property type="nucleotide sequence ID" value="NZ_JAULRU010000569.1"/>
</dbReference>
<dbReference type="Proteomes" id="UP001273505">
    <property type="component" value="Unassembled WGS sequence"/>
</dbReference>
<dbReference type="Gene3D" id="1.20.120.1080">
    <property type="match status" value="1"/>
</dbReference>
<organism evidence="8 9">
    <name type="scientific">Gilvimarinus gilvus</name>
    <dbReference type="NCBI Taxonomy" id="3058038"/>
    <lineage>
        <taxon>Bacteria</taxon>
        <taxon>Pseudomonadati</taxon>
        <taxon>Pseudomonadota</taxon>
        <taxon>Gammaproteobacteria</taxon>
        <taxon>Cellvibrionales</taxon>
        <taxon>Cellvibrionaceae</taxon>
        <taxon>Gilvimarinus</taxon>
    </lineage>
</organism>
<dbReference type="PROSITE" id="PS51192">
    <property type="entry name" value="HELICASE_ATP_BIND_1"/>
    <property type="match status" value="1"/>
</dbReference>
<evidence type="ECO:0000313" key="8">
    <source>
        <dbReference type="EMBL" id="MDX6849093.1"/>
    </source>
</evidence>
<keyword evidence="1" id="KW-0547">Nucleotide-binding</keyword>
<gene>
    <name evidence="8" type="primary">hrpB</name>
    <name evidence="8" type="ORF">SCD92_06965</name>
</gene>
<comment type="caution">
    <text evidence="8">The sequence shown here is derived from an EMBL/GenBank/DDBJ whole genome shotgun (WGS) entry which is preliminary data.</text>
</comment>
<dbReference type="PROSITE" id="PS51194">
    <property type="entry name" value="HELICASE_CTER"/>
    <property type="match status" value="1"/>
</dbReference>
<evidence type="ECO:0000313" key="9">
    <source>
        <dbReference type="Proteomes" id="UP001273505"/>
    </source>
</evidence>
<feature type="domain" description="Helicase C-terminal" evidence="7">
    <location>
        <begin position="198"/>
        <end position="366"/>
    </location>
</feature>
<dbReference type="SMART" id="SM00487">
    <property type="entry name" value="DEXDc"/>
    <property type="match status" value="1"/>
</dbReference>
<evidence type="ECO:0000256" key="3">
    <source>
        <dbReference type="ARBA" id="ARBA00022806"/>
    </source>
</evidence>
<dbReference type="PROSITE" id="PS00690">
    <property type="entry name" value="DEAH_ATP_HELICASE"/>
    <property type="match status" value="1"/>
</dbReference>
<keyword evidence="4" id="KW-0067">ATP-binding</keyword>
<keyword evidence="3 8" id="KW-0347">Helicase</keyword>
<dbReference type="SMART" id="SM00847">
    <property type="entry name" value="HA2"/>
    <property type="match status" value="1"/>
</dbReference>
<evidence type="ECO:0000259" key="6">
    <source>
        <dbReference type="PROSITE" id="PS51192"/>
    </source>
</evidence>
<dbReference type="PIRSF" id="PIRSF005496">
    <property type="entry name" value="ATP_hel_hrpB"/>
    <property type="match status" value="1"/>
</dbReference>
<reference evidence="8 9" key="1">
    <citation type="submission" date="2023-11" db="EMBL/GenBank/DDBJ databases">
        <title>Gilvimarinus fulvus sp. nov., isolated from the surface of Kelp.</title>
        <authorList>
            <person name="Sun Y.Y."/>
            <person name="Gong Y."/>
            <person name="Du Z.J."/>
        </authorList>
    </citation>
    <scope>NUCLEOTIDE SEQUENCE [LARGE SCALE GENOMIC DNA]</scope>
    <source>
        <strain evidence="8 9">SDUM040013</strain>
    </source>
</reference>
<dbReference type="NCBIfam" id="TIGR01970">
    <property type="entry name" value="DEAH_box_HrpB"/>
    <property type="match status" value="1"/>
</dbReference>
<evidence type="ECO:0000256" key="5">
    <source>
        <dbReference type="SAM" id="MobiDB-lite"/>
    </source>
</evidence>
<feature type="region of interest" description="Disordered" evidence="5">
    <location>
        <begin position="796"/>
        <end position="817"/>
    </location>
</feature>
<sequence length="817" mass="90535">MTERLNELPLQALESDFLVALTHGSILLEAEPGAGKSTLAPLWVLNKLGGQGQIWLIQPRILAVCALANRLAALVHDKVGGVVGYHVPFESRSGDTTQLLVMTPGILLQRLLADSELTGVAAVMLDEVHERSVQQDIAWALLQEAQVLREDLQLVLMSATPDRLLRKQVAQALYSPGRCFPVDVSYCPPKILTNAQERIEDHLLRALSQSPGWQRETVLVFLPGWRDIERCQRALSVNHPNLSVFTLHSRVGSGEQLAALDPASGPRVILATNIAETSLTIADVTLVVDAGLVREPDYQQRTGVSRLQTRRISAASAEQRRGRAGRVQAGHCIRLWAESEHLPPQTLPEIRRCDYLPMVLQLAHWGTAALELPWLEAPGEMAIQQAQRSLRQWQLLDECGAITKLGQKVSSLGTHPRIAALLLHTVDFAEKSPWLLLLALAMHFDLPGDGDIEDWLRQAEREYRLDRRWAALLRRWCRVLEVDVKPSARWEPLAPRAAQCLAMILADRIGHSDGDGRYRINSGVTVELANRAPWVLVLQVSTRGKSLVGVATDLQLADEQVRQLATAESAVEQQGAGRKKTWYQIYRYRLGGKLVATDRAPVLAADIPAAIVEAIQSRGLASLHWSQEALSLLLRARLALRHDMLDLPALDADALLANLGDWLSGFLNAQSDIEHLPFKEALVFYLGHESVQALAKLLPPALTLPSGRKLSVDYSAGGDIQSQIQNGPMSEPRIAAKLQEFFGAEHFTLPASQVPLAIELLSPAGRPLAITRDLAFFWRDVYPDVRREMRGRYAKHPWPEDPLDHSATHLTKRKLES</sequence>
<dbReference type="SMART" id="SM00490">
    <property type="entry name" value="HELICc"/>
    <property type="match status" value="1"/>
</dbReference>
<dbReference type="InterPro" id="IPR011545">
    <property type="entry name" value="DEAD/DEAH_box_helicase_dom"/>
</dbReference>
<name>A0ABU4RZP8_9GAMM</name>
<evidence type="ECO:0000256" key="2">
    <source>
        <dbReference type="ARBA" id="ARBA00022801"/>
    </source>
</evidence>
<dbReference type="InterPro" id="IPR027417">
    <property type="entry name" value="P-loop_NTPase"/>
</dbReference>
<accession>A0ABU4RZP8</accession>